<keyword evidence="1" id="KW-1133">Transmembrane helix</keyword>
<gene>
    <name evidence="2" type="ORF">X798_05023</name>
</gene>
<keyword evidence="1" id="KW-0472">Membrane</keyword>
<dbReference type="OrthoDB" id="10009287at2759"/>
<evidence type="ECO:0000313" key="2">
    <source>
        <dbReference type="EMBL" id="OZC07916.1"/>
    </source>
</evidence>
<dbReference type="Pfam" id="PF03134">
    <property type="entry name" value="TB2_DP1_HVA22"/>
    <property type="match status" value="1"/>
</dbReference>
<evidence type="ECO:0000256" key="1">
    <source>
        <dbReference type="SAM" id="Phobius"/>
    </source>
</evidence>
<sequence>SNFRESRERKKPAISSLNDIQPELLKVLYNLPPYFEAHVKHAEEKSGVKREHVYFLKTCKDFSTIPKYIEILSFWKWSPMQYNLFYLPSHCQHSVGMRLMDKAFSLLLYWIVFASFTFTDLYARSIMRIFPLYWIMKVFCYENLLDNYVLQCIYCMYLYLPQTEGINIMEEKMRSALLNFIIQMQARNIS</sequence>
<reference evidence="2 3" key="1">
    <citation type="submission" date="2015-12" db="EMBL/GenBank/DDBJ databases">
        <title>Draft genome of the nematode, Onchocerca flexuosa.</title>
        <authorList>
            <person name="Mitreva M."/>
        </authorList>
    </citation>
    <scope>NUCLEOTIDE SEQUENCE [LARGE SCALE GENOMIC DNA]</scope>
    <source>
        <strain evidence="2">Red Deer</strain>
    </source>
</reference>
<feature type="transmembrane region" description="Helical" evidence="1">
    <location>
        <begin position="103"/>
        <end position="123"/>
    </location>
</feature>
<evidence type="ECO:0008006" key="4">
    <source>
        <dbReference type="Google" id="ProtNLM"/>
    </source>
</evidence>
<dbReference type="EMBL" id="KZ270018">
    <property type="protein sequence ID" value="OZC07916.1"/>
    <property type="molecule type" value="Genomic_DNA"/>
</dbReference>
<dbReference type="Proteomes" id="UP000242913">
    <property type="component" value="Unassembled WGS sequence"/>
</dbReference>
<dbReference type="InterPro" id="IPR004345">
    <property type="entry name" value="TB2_DP1_HVA22"/>
</dbReference>
<organism evidence="2 3">
    <name type="scientific">Onchocerca flexuosa</name>
    <dbReference type="NCBI Taxonomy" id="387005"/>
    <lineage>
        <taxon>Eukaryota</taxon>
        <taxon>Metazoa</taxon>
        <taxon>Ecdysozoa</taxon>
        <taxon>Nematoda</taxon>
        <taxon>Chromadorea</taxon>
        <taxon>Rhabditida</taxon>
        <taxon>Spirurina</taxon>
        <taxon>Spiruromorpha</taxon>
        <taxon>Filarioidea</taxon>
        <taxon>Onchocercidae</taxon>
        <taxon>Onchocerca</taxon>
    </lineage>
</organism>
<dbReference type="AlphaFoldDB" id="A0A238BSQ6"/>
<name>A0A238BSQ6_9BILA</name>
<feature type="non-terminal residue" evidence="2">
    <location>
        <position position="1"/>
    </location>
</feature>
<keyword evidence="3" id="KW-1185">Reference proteome</keyword>
<evidence type="ECO:0000313" key="3">
    <source>
        <dbReference type="Proteomes" id="UP000242913"/>
    </source>
</evidence>
<protein>
    <recommendedName>
        <fullName evidence="4">Receptor expression-enhancing protein</fullName>
    </recommendedName>
</protein>
<proteinExistence type="predicted"/>
<accession>A0A238BSQ6</accession>
<keyword evidence="1" id="KW-0812">Transmembrane</keyword>